<dbReference type="GO" id="GO:0008757">
    <property type="term" value="F:S-adenosylmethionine-dependent methyltransferase activity"/>
    <property type="evidence" value="ECO:0007669"/>
    <property type="project" value="InterPro"/>
</dbReference>
<name>A0AAW0T254_SCYPA</name>
<dbReference type="PANTHER" id="PTHR45036">
    <property type="entry name" value="METHYLTRANSFERASE LIKE 7B"/>
    <property type="match status" value="1"/>
</dbReference>
<dbReference type="Gene3D" id="1.25.40.10">
    <property type="entry name" value="Tetratricopeptide repeat domain"/>
    <property type="match status" value="1"/>
</dbReference>
<dbReference type="InterPro" id="IPR013216">
    <property type="entry name" value="Methyltransf_11"/>
</dbReference>
<proteinExistence type="predicted"/>
<feature type="domain" description="Methyltransferase type 11" evidence="1">
    <location>
        <begin position="208"/>
        <end position="307"/>
    </location>
</feature>
<dbReference type="InterPro" id="IPR052356">
    <property type="entry name" value="Thiol_S-MT"/>
</dbReference>
<evidence type="ECO:0000313" key="3">
    <source>
        <dbReference type="Proteomes" id="UP001487740"/>
    </source>
</evidence>
<dbReference type="InterPro" id="IPR029063">
    <property type="entry name" value="SAM-dependent_MTases_sf"/>
</dbReference>
<protein>
    <recommendedName>
        <fullName evidence="1">Methyltransferase type 11 domain-containing protein</fullName>
    </recommendedName>
</protein>
<comment type="caution">
    <text evidence="2">The sequence shown here is derived from an EMBL/GenBank/DDBJ whole genome shotgun (WGS) entry which is preliminary data.</text>
</comment>
<dbReference type="Gene3D" id="3.40.50.150">
    <property type="entry name" value="Vaccinia Virus protein VP39"/>
    <property type="match status" value="1"/>
</dbReference>
<dbReference type="AlphaFoldDB" id="A0AAW0T254"/>
<sequence>MTRIAALNDWSLGSSEEDDVGPTREALEAQATKYYNEAINYLAHGNDEQAHHHFSQVLQNPYVEKANWPEGGQHQGGGLPQDVALKYSCLKNLGNLATKRGDSEQAAKHYLEAHCTRISLRPTMGAAEGESEGCCNLLYVLLGVASVLWLVRKIAYSTQSRWFAWVMHFCTKDIFLEIEEVKKEHFASMSSIVSQDPALRGKKAIRILEIGVGTGVNFAHFPEGSHLVVVDPNPHFKSYFEENRKRFLHLEVEDFIVTTGDHMEAVKDGSVDVVVVTLVLCSLPSETIQATLKEIQRVLVPGGKFYFMEHIAEFDLKKYWWRRKLQHVLTHWIPVWPFIFDGCCLDRDTLPIIQQAGFSSVHAQKYHAPIPNIFFDPERPNLKGVATK</sequence>
<dbReference type="Pfam" id="PF08241">
    <property type="entry name" value="Methyltransf_11"/>
    <property type="match status" value="1"/>
</dbReference>
<organism evidence="2 3">
    <name type="scientific">Scylla paramamosain</name>
    <name type="common">Mud crab</name>
    <dbReference type="NCBI Taxonomy" id="85552"/>
    <lineage>
        <taxon>Eukaryota</taxon>
        <taxon>Metazoa</taxon>
        <taxon>Ecdysozoa</taxon>
        <taxon>Arthropoda</taxon>
        <taxon>Crustacea</taxon>
        <taxon>Multicrustacea</taxon>
        <taxon>Malacostraca</taxon>
        <taxon>Eumalacostraca</taxon>
        <taxon>Eucarida</taxon>
        <taxon>Decapoda</taxon>
        <taxon>Pleocyemata</taxon>
        <taxon>Brachyura</taxon>
        <taxon>Eubrachyura</taxon>
        <taxon>Portunoidea</taxon>
        <taxon>Portunidae</taxon>
        <taxon>Portuninae</taxon>
        <taxon>Scylla</taxon>
    </lineage>
</organism>
<accession>A0AAW0T254</accession>
<evidence type="ECO:0000259" key="1">
    <source>
        <dbReference type="Pfam" id="PF08241"/>
    </source>
</evidence>
<dbReference type="EMBL" id="JARAKH010000040">
    <property type="protein sequence ID" value="KAK8381312.1"/>
    <property type="molecule type" value="Genomic_DNA"/>
</dbReference>
<dbReference type="SUPFAM" id="SSF48452">
    <property type="entry name" value="TPR-like"/>
    <property type="match status" value="1"/>
</dbReference>
<reference evidence="2 3" key="1">
    <citation type="submission" date="2023-03" db="EMBL/GenBank/DDBJ databases">
        <title>High-quality genome of Scylla paramamosain provides insights in environmental adaptation.</title>
        <authorList>
            <person name="Zhang L."/>
        </authorList>
    </citation>
    <scope>NUCLEOTIDE SEQUENCE [LARGE SCALE GENOMIC DNA]</scope>
    <source>
        <strain evidence="2">LZ_2023a</strain>
        <tissue evidence="2">Muscle</tissue>
    </source>
</reference>
<gene>
    <name evidence="2" type="ORF">O3P69_018416</name>
</gene>
<dbReference type="PANTHER" id="PTHR45036:SF1">
    <property type="entry name" value="METHYLTRANSFERASE LIKE 7A"/>
    <property type="match status" value="1"/>
</dbReference>
<dbReference type="CDD" id="cd02440">
    <property type="entry name" value="AdoMet_MTases"/>
    <property type="match status" value="1"/>
</dbReference>
<keyword evidence="3" id="KW-1185">Reference proteome</keyword>
<evidence type="ECO:0000313" key="2">
    <source>
        <dbReference type="EMBL" id="KAK8381312.1"/>
    </source>
</evidence>
<dbReference type="Proteomes" id="UP001487740">
    <property type="component" value="Unassembled WGS sequence"/>
</dbReference>
<dbReference type="InterPro" id="IPR011990">
    <property type="entry name" value="TPR-like_helical_dom_sf"/>
</dbReference>
<dbReference type="SUPFAM" id="SSF53335">
    <property type="entry name" value="S-adenosyl-L-methionine-dependent methyltransferases"/>
    <property type="match status" value="1"/>
</dbReference>